<dbReference type="AlphaFoldDB" id="M1C224"/>
<dbReference type="PaxDb" id="4113-PGSC0003DMT400058058"/>
<keyword evidence="1" id="KW-0472">Membrane</keyword>
<evidence type="ECO:0000256" key="1">
    <source>
        <dbReference type="SAM" id="Phobius"/>
    </source>
</evidence>
<dbReference type="Gramene" id="PGSC0003DMT400058058">
    <property type="protein sequence ID" value="PGSC0003DMT400058058"/>
    <property type="gene ID" value="PGSC0003DMG402022539"/>
</dbReference>
<organism evidence="2 3">
    <name type="scientific">Solanum tuberosum</name>
    <name type="common">Potato</name>
    <dbReference type="NCBI Taxonomy" id="4113"/>
    <lineage>
        <taxon>Eukaryota</taxon>
        <taxon>Viridiplantae</taxon>
        <taxon>Streptophyta</taxon>
        <taxon>Embryophyta</taxon>
        <taxon>Tracheophyta</taxon>
        <taxon>Spermatophyta</taxon>
        <taxon>Magnoliopsida</taxon>
        <taxon>eudicotyledons</taxon>
        <taxon>Gunneridae</taxon>
        <taxon>Pentapetalae</taxon>
        <taxon>asterids</taxon>
        <taxon>lamiids</taxon>
        <taxon>Solanales</taxon>
        <taxon>Solanaceae</taxon>
        <taxon>Solanoideae</taxon>
        <taxon>Solaneae</taxon>
        <taxon>Solanum</taxon>
    </lineage>
</organism>
<dbReference type="Proteomes" id="UP000011115">
    <property type="component" value="Unassembled WGS sequence"/>
</dbReference>
<proteinExistence type="predicted"/>
<dbReference type="HOGENOM" id="CLU_2836189_0_0_1"/>
<evidence type="ECO:0000313" key="3">
    <source>
        <dbReference type="Proteomes" id="UP000011115"/>
    </source>
</evidence>
<accession>M1C224</accession>
<keyword evidence="3" id="KW-1185">Reference proteome</keyword>
<keyword evidence="1" id="KW-0812">Transmembrane</keyword>
<reference evidence="2" key="2">
    <citation type="submission" date="2015-06" db="UniProtKB">
        <authorList>
            <consortium name="EnsemblPlants"/>
        </authorList>
    </citation>
    <scope>IDENTIFICATION</scope>
    <source>
        <strain evidence="2">DM1-3 516 R44</strain>
    </source>
</reference>
<sequence length="66" mass="7371">MIEEITLREMLSTIKYVKSHVLISCFTKLCLLLITVVSGATSTHLSYPTEYMLHPPPQVPINSSPP</sequence>
<protein>
    <submittedName>
        <fullName evidence="2">Uncharacterized protein</fullName>
    </submittedName>
</protein>
<dbReference type="InParanoid" id="M1C224"/>
<feature type="transmembrane region" description="Helical" evidence="1">
    <location>
        <begin position="21"/>
        <end position="47"/>
    </location>
</feature>
<dbReference type="EnsemblPlants" id="PGSC0003DMT400058058">
    <property type="protein sequence ID" value="PGSC0003DMT400058058"/>
    <property type="gene ID" value="PGSC0003DMG402022539"/>
</dbReference>
<reference evidence="3" key="1">
    <citation type="journal article" date="2011" name="Nature">
        <title>Genome sequence and analysis of the tuber crop potato.</title>
        <authorList>
            <consortium name="The Potato Genome Sequencing Consortium"/>
        </authorList>
    </citation>
    <scope>NUCLEOTIDE SEQUENCE [LARGE SCALE GENOMIC DNA]</scope>
    <source>
        <strain evidence="3">cv. DM1-3 516 R44</strain>
    </source>
</reference>
<evidence type="ECO:0000313" key="2">
    <source>
        <dbReference type="EnsemblPlants" id="PGSC0003DMT400058058"/>
    </source>
</evidence>
<name>M1C224_SOLTU</name>
<keyword evidence="1" id="KW-1133">Transmembrane helix</keyword>